<evidence type="ECO:0000313" key="3">
    <source>
        <dbReference type="EMBL" id="GHF98202.1"/>
    </source>
</evidence>
<dbReference type="Proteomes" id="UP000632849">
    <property type="component" value="Unassembled WGS sequence"/>
</dbReference>
<protein>
    <recommendedName>
        <fullName evidence="5">VCBS repeat-containing protein</fullName>
    </recommendedName>
</protein>
<dbReference type="Pfam" id="PF13517">
    <property type="entry name" value="FG-GAP_3"/>
    <property type="match status" value="1"/>
</dbReference>
<evidence type="ECO:0008006" key="5">
    <source>
        <dbReference type="Google" id="ProtNLM"/>
    </source>
</evidence>
<name>A0A919EM86_STRFL</name>
<keyword evidence="4" id="KW-1185">Reference proteome</keyword>
<feature type="signal peptide" evidence="2">
    <location>
        <begin position="1"/>
        <end position="31"/>
    </location>
</feature>
<dbReference type="InterPro" id="IPR013517">
    <property type="entry name" value="FG-GAP"/>
</dbReference>
<gene>
    <name evidence="3" type="ORF">GCM10017667_31050</name>
</gene>
<evidence type="ECO:0000313" key="4">
    <source>
        <dbReference type="Proteomes" id="UP000632849"/>
    </source>
</evidence>
<dbReference type="SUPFAM" id="SSF69318">
    <property type="entry name" value="Integrin alpha N-terminal domain"/>
    <property type="match status" value="1"/>
</dbReference>
<dbReference type="PANTHER" id="PTHR44103:SF1">
    <property type="entry name" value="PROPROTEIN CONVERTASE P"/>
    <property type="match status" value="1"/>
</dbReference>
<keyword evidence="1 2" id="KW-0732">Signal</keyword>
<dbReference type="RefSeq" id="WP_190041775.1">
    <property type="nucleotide sequence ID" value="NZ_BNBE01000001.1"/>
</dbReference>
<dbReference type="AlphaFoldDB" id="A0A919EM86"/>
<dbReference type="PANTHER" id="PTHR44103">
    <property type="entry name" value="PROPROTEIN CONVERTASE P"/>
    <property type="match status" value="1"/>
</dbReference>
<dbReference type="InterPro" id="IPR028994">
    <property type="entry name" value="Integrin_alpha_N"/>
</dbReference>
<proteinExistence type="predicted"/>
<organism evidence="3 4">
    <name type="scientific">Streptomyces filamentosus</name>
    <name type="common">Streptomyces roseosporus</name>
    <dbReference type="NCBI Taxonomy" id="67294"/>
    <lineage>
        <taxon>Bacteria</taxon>
        <taxon>Bacillati</taxon>
        <taxon>Actinomycetota</taxon>
        <taxon>Actinomycetes</taxon>
        <taxon>Kitasatosporales</taxon>
        <taxon>Streptomycetaceae</taxon>
        <taxon>Streptomyces</taxon>
    </lineage>
</organism>
<reference evidence="3" key="2">
    <citation type="submission" date="2020-09" db="EMBL/GenBank/DDBJ databases">
        <authorList>
            <person name="Sun Q."/>
            <person name="Ohkuma M."/>
        </authorList>
    </citation>
    <scope>NUCLEOTIDE SEQUENCE</scope>
    <source>
        <strain evidence="3">JCM 4122</strain>
    </source>
</reference>
<feature type="chain" id="PRO_5037793777" description="VCBS repeat-containing protein" evidence="2">
    <location>
        <begin position="32"/>
        <end position="743"/>
    </location>
</feature>
<sequence>MTHARPRSRRIAAAAITVALAAAGGTVPAFAAPAAPLAAQDGQETAVTYPKGYVELLGGGEKGFFTRSGHTVSWTSYATGASQVVRDDPNGDRCDLGASDVVVTGKHPTSLTEARVFTVRDLASGAAPYVVDLDALAEDGERYVYRGAVGGTLVVNVVGEDGTVEARLVTPGANGPEERPVTGLPADFAAFRVTETTAGTAALVVSAGPVDARRYTRSVLDVASGAVTDHFPRRDPYNSAPVSVSASHVAWPDETDPSHVAVAARGTGGTGPVRKTGVPAYHPYALLGGWLVHGGTTRPETSGDGGPLMAERADGTGTPVRVLDTMGWLVPGPDGSLMARGGSVEHGEGLYRLTLDAEGLPVAEPVAPTGEPTVLVYGGAEVPATIDLDRTRAAAFRWKVAGRIGTSRVTITRLDGPRAEEPVVFRNLGPMGTDAVGFTWNGEDFGTPGRPAEAGRYAWKFEATQLSGLGAPVAASGTFTVRRTPGLHDFDGNGAPELLTRTGGRAHVVDLVVDPDTRTPAAFQEVDFGGGWSAYDRLESVGDVAGSPVADAVARDRDGVLWLYQGTGDVRQPLRPRVRVGGGWNTYDRITGGSDLTGDGRADVVAADRTGALWLYAATGNATTPFKARKRVGGGWGVYNDLAATGDLGGAKAGDLVARDRYGVLWLYLGKGDGTFAQRVRIGGGWGAFRQFVGIGDANGDSRQDLLVSDGFAESFYAGTGDWRAPFEAPRRTGLAPGGTERF</sequence>
<accession>A0A919EM86</accession>
<evidence type="ECO:0000256" key="2">
    <source>
        <dbReference type="SAM" id="SignalP"/>
    </source>
</evidence>
<dbReference type="EMBL" id="BNBE01000001">
    <property type="protein sequence ID" value="GHF98202.1"/>
    <property type="molecule type" value="Genomic_DNA"/>
</dbReference>
<reference evidence="3" key="1">
    <citation type="journal article" date="2014" name="Int. J. Syst. Evol. Microbiol.">
        <title>Complete genome sequence of Corynebacterium casei LMG S-19264T (=DSM 44701T), isolated from a smear-ripened cheese.</title>
        <authorList>
            <consortium name="US DOE Joint Genome Institute (JGI-PGF)"/>
            <person name="Walter F."/>
            <person name="Albersmeier A."/>
            <person name="Kalinowski J."/>
            <person name="Ruckert C."/>
        </authorList>
    </citation>
    <scope>NUCLEOTIDE SEQUENCE</scope>
    <source>
        <strain evidence="3">JCM 4122</strain>
    </source>
</reference>
<evidence type="ECO:0000256" key="1">
    <source>
        <dbReference type="ARBA" id="ARBA00022729"/>
    </source>
</evidence>
<comment type="caution">
    <text evidence="3">The sequence shown here is derived from an EMBL/GenBank/DDBJ whole genome shotgun (WGS) entry which is preliminary data.</text>
</comment>